<dbReference type="Gene3D" id="3.30.2020.10">
    <property type="entry name" value="NE0471-like N-terminal domain"/>
    <property type="match status" value="1"/>
</dbReference>
<evidence type="ECO:0000313" key="1">
    <source>
        <dbReference type="EMBL" id="VFK10254.1"/>
    </source>
</evidence>
<gene>
    <name evidence="1" type="ORF">BECKLPF1236B_GA0070989_101319</name>
</gene>
<accession>A0A450VZL3</accession>
<dbReference type="InterPro" id="IPR036782">
    <property type="entry name" value="NE0471-like_N"/>
</dbReference>
<sequence length="89" mass="10441">MIHAERIISIEEAEYVGDYKLALRFNDHTEQVVDFYPFLSSSLNPLITEYLDIDKFLRFEVDEGDLEWNDYDLCFPVADLYENRIGLAG</sequence>
<reference evidence="1" key="1">
    <citation type="submission" date="2019-02" db="EMBL/GenBank/DDBJ databases">
        <authorList>
            <person name="Gruber-Vodicka R. H."/>
            <person name="Seah K. B. B."/>
        </authorList>
    </citation>
    <scope>NUCLEOTIDE SEQUENCE</scope>
    <source>
        <strain evidence="1">BECK_S313</strain>
    </source>
</reference>
<dbReference type="InterPro" id="IPR018841">
    <property type="entry name" value="DUF2442"/>
</dbReference>
<proteinExistence type="predicted"/>
<organism evidence="1">
    <name type="scientific">Candidatus Kentrum sp. LPFa</name>
    <dbReference type="NCBI Taxonomy" id="2126335"/>
    <lineage>
        <taxon>Bacteria</taxon>
        <taxon>Pseudomonadati</taxon>
        <taxon>Pseudomonadota</taxon>
        <taxon>Gammaproteobacteria</taxon>
        <taxon>Candidatus Kentrum</taxon>
    </lineage>
</organism>
<evidence type="ECO:0008006" key="2">
    <source>
        <dbReference type="Google" id="ProtNLM"/>
    </source>
</evidence>
<dbReference type="SUPFAM" id="SSF143880">
    <property type="entry name" value="NE0471 N-terminal domain-like"/>
    <property type="match status" value="1"/>
</dbReference>
<dbReference type="Pfam" id="PF10387">
    <property type="entry name" value="DUF2442"/>
    <property type="match status" value="1"/>
</dbReference>
<protein>
    <recommendedName>
        <fullName evidence="2">DUF2442 domain-containing protein</fullName>
    </recommendedName>
</protein>
<dbReference type="EMBL" id="CAADFK010000013">
    <property type="protein sequence ID" value="VFK10254.1"/>
    <property type="molecule type" value="Genomic_DNA"/>
</dbReference>
<dbReference type="AlphaFoldDB" id="A0A450VZL3"/>
<name>A0A450VZL3_9GAMM</name>